<dbReference type="EMBL" id="QKWH01000012">
    <property type="protein sequence ID" value="PZR52197.1"/>
    <property type="molecule type" value="Genomic_DNA"/>
</dbReference>
<accession>A0A2W5WLK3</accession>
<keyword evidence="2" id="KW-1185">Reference proteome</keyword>
<evidence type="ECO:0000313" key="2">
    <source>
        <dbReference type="Proteomes" id="UP000248783"/>
    </source>
</evidence>
<dbReference type="Proteomes" id="UP000248783">
    <property type="component" value="Unassembled WGS sequence"/>
</dbReference>
<organism evidence="1 2">
    <name type="scientific">Xylanimonas oleitrophica</name>
    <dbReference type="NCBI Taxonomy" id="2607479"/>
    <lineage>
        <taxon>Bacteria</taxon>
        <taxon>Bacillati</taxon>
        <taxon>Actinomycetota</taxon>
        <taxon>Actinomycetes</taxon>
        <taxon>Micrococcales</taxon>
        <taxon>Promicromonosporaceae</taxon>
        <taxon>Xylanimonas</taxon>
    </lineage>
</organism>
<comment type="caution">
    <text evidence="1">The sequence shown here is derived from an EMBL/GenBank/DDBJ whole genome shotgun (WGS) entry which is preliminary data.</text>
</comment>
<dbReference type="AlphaFoldDB" id="A0A2W5WLK3"/>
<protein>
    <recommendedName>
        <fullName evidence="3">GGDEF domain-containing protein</fullName>
    </recommendedName>
</protein>
<evidence type="ECO:0000313" key="1">
    <source>
        <dbReference type="EMBL" id="PZR52197.1"/>
    </source>
</evidence>
<gene>
    <name evidence="1" type="ORF">DNL40_13140</name>
</gene>
<evidence type="ECO:0008006" key="3">
    <source>
        <dbReference type="Google" id="ProtNLM"/>
    </source>
</evidence>
<name>A0A2W5WLK3_9MICO</name>
<sequence>MDVHGGEPIVSRFAAGVPHAADLREQWRATSLAEVWLRPGDWYHPAVDALVEAVSEDRTPDAAAQRLGAARGAAGVGIGESLDDLSCLYRALGRSADPQALRALSVGWVEGHESLPVHSAVRDPATGLPTADYLGERLRETYGEALRSGADVPETHCLVVLDVALDDLDAWRRMARSATVGRTLDQVFGDGHPMGVLTDGLYAVLCPRGQGTPQLAQTLRRVIEKNAEILGLSEVMRRPTRVWVEKLPASHADAVELLAQLSR</sequence>
<proteinExistence type="predicted"/>
<reference evidence="1 2" key="1">
    <citation type="submission" date="2018-06" db="EMBL/GenBank/DDBJ databases">
        <title>Whole genome sequencing of a novel hydrocarbon degrading bacterial strain, PW21 isolated from oil contaminated produced water sample.</title>
        <authorList>
            <person name="Nagkirti P."/>
            <person name="Shaikh A."/>
            <person name="Gowdaman V."/>
            <person name="Engineer A.E."/>
            <person name="Dagar S."/>
            <person name="Dhakephalkar P.K."/>
        </authorList>
    </citation>
    <scope>NUCLEOTIDE SEQUENCE [LARGE SCALE GENOMIC DNA]</scope>
    <source>
        <strain evidence="1 2">PW21</strain>
    </source>
</reference>